<evidence type="ECO:0000256" key="3">
    <source>
        <dbReference type="ARBA" id="ARBA00022989"/>
    </source>
</evidence>
<dbReference type="PANTHER" id="PTHR10806:SF6">
    <property type="entry name" value="SIGNAL PEPTIDASE COMPLEX CATALYTIC SUBUNIT SEC11"/>
    <property type="match status" value="1"/>
</dbReference>
<accession>A0ABY8J4C9</accession>
<dbReference type="EMBL" id="CP121671">
    <property type="protein sequence ID" value="WFT76927.1"/>
    <property type="molecule type" value="Genomic_DNA"/>
</dbReference>
<name>A0ABY8J4C9_9BACI</name>
<dbReference type="SUPFAM" id="SSF51306">
    <property type="entry name" value="LexA/Signal peptidase"/>
    <property type="match status" value="1"/>
</dbReference>
<evidence type="ECO:0000256" key="4">
    <source>
        <dbReference type="ARBA" id="ARBA00023136"/>
    </source>
</evidence>
<gene>
    <name evidence="7" type="ORF">P9989_08415</name>
</gene>
<sequence length="185" mass="20048">MKKTWKVISSLITFLMIGVMICLAIVVISSKASGGEPTLFGYQFKTVLSGSMEPTFETGSIIAIKPSNEGMTYEKGDVITFFAEDDKVITHRIIDTKQVDGNVTYVTKGDHNESADVNPVLGKNVIGEYVGFTIPYAGYLLNYASSKAGAALLLIVPGVILFLYSIVSMFQAIREIDGKTESRSA</sequence>
<evidence type="ECO:0000256" key="2">
    <source>
        <dbReference type="ARBA" id="ARBA00022692"/>
    </source>
</evidence>
<proteinExistence type="predicted"/>
<dbReference type="RefSeq" id="WP_283078867.1">
    <property type="nucleotide sequence ID" value="NZ_CP121671.1"/>
</dbReference>
<dbReference type="Proteomes" id="UP001221597">
    <property type="component" value="Chromosome"/>
</dbReference>
<evidence type="ECO:0000313" key="7">
    <source>
        <dbReference type="EMBL" id="WFT76927.1"/>
    </source>
</evidence>
<dbReference type="InterPro" id="IPR019533">
    <property type="entry name" value="Peptidase_S26"/>
</dbReference>
<evidence type="ECO:0000313" key="8">
    <source>
        <dbReference type="Proteomes" id="UP001221597"/>
    </source>
</evidence>
<keyword evidence="3 6" id="KW-1133">Transmembrane helix</keyword>
<dbReference type="GO" id="GO:0009003">
    <property type="term" value="F:signal peptidase activity"/>
    <property type="evidence" value="ECO:0007669"/>
    <property type="project" value="UniProtKB-EC"/>
</dbReference>
<dbReference type="NCBIfam" id="NF046067">
    <property type="entry name" value="SigPepSipWBacil"/>
    <property type="match status" value="1"/>
</dbReference>
<feature type="transmembrane region" description="Helical" evidence="6">
    <location>
        <begin position="150"/>
        <end position="173"/>
    </location>
</feature>
<dbReference type="NCBIfam" id="TIGR02228">
    <property type="entry name" value="sigpep_I_arch"/>
    <property type="match status" value="1"/>
</dbReference>
<dbReference type="Gene3D" id="2.10.109.10">
    <property type="entry name" value="Umud Fragment, subunit A"/>
    <property type="match status" value="1"/>
</dbReference>
<organism evidence="7 8">
    <name type="scientific">Halobacillus naozhouensis</name>
    <dbReference type="NCBI Taxonomy" id="554880"/>
    <lineage>
        <taxon>Bacteria</taxon>
        <taxon>Bacillati</taxon>
        <taxon>Bacillota</taxon>
        <taxon>Bacilli</taxon>
        <taxon>Bacillales</taxon>
        <taxon>Bacillaceae</taxon>
        <taxon>Halobacillus</taxon>
    </lineage>
</organism>
<keyword evidence="7" id="KW-0378">Hydrolase</keyword>
<dbReference type="CDD" id="cd06530">
    <property type="entry name" value="S26_SPase_I"/>
    <property type="match status" value="1"/>
</dbReference>
<reference evidence="7 8" key="1">
    <citation type="submission" date="2023-04" db="EMBL/GenBank/DDBJ databases">
        <title>Genome sequence of Halobacillus naozhouensis KACC 21980.</title>
        <authorList>
            <person name="Kim S."/>
            <person name="Heo J."/>
            <person name="Kwon S.-W."/>
        </authorList>
    </citation>
    <scope>NUCLEOTIDE SEQUENCE [LARGE SCALE GENOMIC DNA]</scope>
    <source>
        <strain evidence="7 8">KCTC 13234</strain>
    </source>
</reference>
<keyword evidence="2 6" id="KW-0812">Transmembrane</keyword>
<dbReference type="PRINTS" id="PR00728">
    <property type="entry name" value="SIGNALPTASE"/>
</dbReference>
<dbReference type="InterPro" id="IPR036286">
    <property type="entry name" value="LexA/Signal_pep-like_sf"/>
</dbReference>
<feature type="transmembrane region" description="Helical" evidence="6">
    <location>
        <begin position="7"/>
        <end position="28"/>
    </location>
</feature>
<evidence type="ECO:0000256" key="1">
    <source>
        <dbReference type="ARBA" id="ARBA00004370"/>
    </source>
</evidence>
<evidence type="ECO:0000256" key="5">
    <source>
        <dbReference type="NCBIfam" id="TIGR02228"/>
    </source>
</evidence>
<evidence type="ECO:0000256" key="6">
    <source>
        <dbReference type="SAM" id="Phobius"/>
    </source>
</evidence>
<dbReference type="PANTHER" id="PTHR10806">
    <property type="entry name" value="SIGNAL PEPTIDASE COMPLEX CATALYTIC SUBUNIT SEC11"/>
    <property type="match status" value="1"/>
</dbReference>
<dbReference type="EC" id="3.4.21.89" evidence="5"/>
<protein>
    <recommendedName>
        <fullName evidence="5">Signal peptidase I</fullName>
        <ecNumber evidence="5">3.4.21.89</ecNumber>
    </recommendedName>
</protein>
<keyword evidence="4 6" id="KW-0472">Membrane</keyword>
<dbReference type="InterPro" id="IPR001733">
    <property type="entry name" value="Peptidase_S26B"/>
</dbReference>
<keyword evidence="8" id="KW-1185">Reference proteome</keyword>
<comment type="subcellular location">
    <subcellularLocation>
        <location evidence="1">Membrane</location>
    </subcellularLocation>
</comment>